<sequence>MNRFKIGKTGMLLALFAVLLSGCVTNKSSIIIQYPNDKPSEGTQVFFRYSSGEVVQVPDIGVNSSVEAIMDINKKIVGGYAETDGIAWVPDNYIPDISGNLINILNIQSNKPASAAHHVQLIAASQPSSYSGYLNYTLAVYDEQGQPVNNRTEIFLHGDDPNLEFHSLNGNGDPTVANGYSYFTAGGLGLVTFPIKSGPITKPISVYSGSKLLNDNLLSIVTDVKVTSPDDVFSVISGETLALNATISPSNAINPAVTWSVSDQTGTATIDPATGLLTAGDLGTVIVQATATDGSGVVGSVQVTITPPPILVNSITISGSDSVQTGQSIPLTANVLPVDAKNPSVVWSVQDGTGKATIDANGKLTGTSAGNVLVQAKAADLSGVFGTKTVAITAVNNGGNGGNTGGNSGGSSGGGSGSPAAPAPVPTPVPTPVTPSEPSPQPTPGTDVVPGPPFNNQVINMDTFMTSFTQKIKAAQSNPASVQLTDTTTHWVGSTVNTFVKLGVVTGYADGSFHPNASITRAEFATLIAKIFDLSSNQGNTISDVSGHWAESSIRSLQSKGVLSGYPDGTFRPNQEIKRSEIIAIISRIMDLSKVPTAEAPAFSDLEQTWNKAQLQQAAAAGIIQGDRNGEFHPANSASRAEALTIILRVLQTNPELAALLEIL</sequence>
<organism evidence="3 4">
    <name type="scientific">Paenibacillus xylanexedens</name>
    <dbReference type="NCBI Taxonomy" id="528191"/>
    <lineage>
        <taxon>Bacteria</taxon>
        <taxon>Bacillati</taxon>
        <taxon>Bacillota</taxon>
        <taxon>Bacilli</taxon>
        <taxon>Bacillales</taxon>
        <taxon>Paenibacillaceae</taxon>
        <taxon>Paenibacillus</taxon>
    </lineage>
</organism>
<dbReference type="EMBL" id="JAGIKV010000029">
    <property type="protein sequence ID" value="MBP2248916.1"/>
    <property type="molecule type" value="Genomic_DNA"/>
</dbReference>
<protein>
    <submittedName>
        <fullName evidence="3">Uncharacterized protein YjdB</fullName>
    </submittedName>
</protein>
<feature type="region of interest" description="Disordered" evidence="1">
    <location>
        <begin position="396"/>
        <end position="455"/>
    </location>
</feature>
<feature type="compositionally biased region" description="Gly residues" evidence="1">
    <location>
        <begin position="398"/>
        <end position="417"/>
    </location>
</feature>
<dbReference type="Pfam" id="PF00395">
    <property type="entry name" value="SLH"/>
    <property type="match status" value="3"/>
</dbReference>
<evidence type="ECO:0000259" key="2">
    <source>
        <dbReference type="PROSITE" id="PS51272"/>
    </source>
</evidence>
<feature type="compositionally biased region" description="Pro residues" evidence="1">
    <location>
        <begin position="421"/>
        <end position="443"/>
    </location>
</feature>
<gene>
    <name evidence="3" type="ORF">J2Z28_005610</name>
</gene>
<feature type="domain" description="SLH" evidence="2">
    <location>
        <begin position="479"/>
        <end position="536"/>
    </location>
</feature>
<dbReference type="Proteomes" id="UP000810207">
    <property type="component" value="Unassembled WGS sequence"/>
</dbReference>
<dbReference type="InterPro" id="IPR051465">
    <property type="entry name" value="Cell_Envelope_Struct_Comp"/>
</dbReference>
<dbReference type="PROSITE" id="PS51257">
    <property type="entry name" value="PROKAR_LIPOPROTEIN"/>
    <property type="match status" value="1"/>
</dbReference>
<dbReference type="Gene3D" id="2.60.40.1080">
    <property type="match status" value="2"/>
</dbReference>
<reference evidence="3 4" key="1">
    <citation type="submission" date="2021-03" db="EMBL/GenBank/DDBJ databases">
        <title>Genomic Encyclopedia of Type Strains, Phase IV (KMG-IV): sequencing the most valuable type-strain genomes for metagenomic binning, comparative biology and taxonomic classification.</title>
        <authorList>
            <person name="Goeker M."/>
        </authorList>
    </citation>
    <scope>NUCLEOTIDE SEQUENCE [LARGE SCALE GENOMIC DNA]</scope>
    <source>
        <strain evidence="3 4">DSM 21292</strain>
    </source>
</reference>
<dbReference type="PANTHER" id="PTHR43308">
    <property type="entry name" value="OUTER MEMBRANE PROTEIN ALPHA-RELATED"/>
    <property type="match status" value="1"/>
</dbReference>
<dbReference type="RefSeq" id="WP_211085270.1">
    <property type="nucleotide sequence ID" value="NZ_CBCSLC010000061.1"/>
</dbReference>
<dbReference type="InterPro" id="IPR008964">
    <property type="entry name" value="Invasin/intimin_cell_adhesion"/>
</dbReference>
<dbReference type="InterPro" id="IPR003343">
    <property type="entry name" value="Big_2"/>
</dbReference>
<proteinExistence type="predicted"/>
<dbReference type="InterPro" id="IPR001119">
    <property type="entry name" value="SLH_dom"/>
</dbReference>
<dbReference type="Pfam" id="PF02368">
    <property type="entry name" value="Big_2"/>
    <property type="match status" value="2"/>
</dbReference>
<dbReference type="SMART" id="SM00635">
    <property type="entry name" value="BID_2"/>
    <property type="match status" value="2"/>
</dbReference>
<feature type="domain" description="SLH" evidence="2">
    <location>
        <begin position="601"/>
        <end position="661"/>
    </location>
</feature>
<evidence type="ECO:0000256" key="1">
    <source>
        <dbReference type="SAM" id="MobiDB-lite"/>
    </source>
</evidence>
<dbReference type="PROSITE" id="PS51272">
    <property type="entry name" value="SLH"/>
    <property type="match status" value="3"/>
</dbReference>
<evidence type="ECO:0000313" key="3">
    <source>
        <dbReference type="EMBL" id="MBP2248916.1"/>
    </source>
</evidence>
<dbReference type="SUPFAM" id="SSF49373">
    <property type="entry name" value="Invasin/intimin cell-adhesion fragments"/>
    <property type="match status" value="2"/>
</dbReference>
<name>A0ABS4S1A5_PAEXY</name>
<keyword evidence="4" id="KW-1185">Reference proteome</keyword>
<dbReference type="PANTHER" id="PTHR43308:SF5">
    <property type="entry name" value="S-LAYER PROTEIN _ PEPTIDOGLYCAN ENDO-BETA-N-ACETYLGLUCOSAMINIDASE"/>
    <property type="match status" value="1"/>
</dbReference>
<comment type="caution">
    <text evidence="3">The sequence shown here is derived from an EMBL/GenBank/DDBJ whole genome shotgun (WGS) entry which is preliminary data.</text>
</comment>
<evidence type="ECO:0000313" key="4">
    <source>
        <dbReference type="Proteomes" id="UP000810207"/>
    </source>
</evidence>
<feature type="domain" description="SLH" evidence="2">
    <location>
        <begin position="537"/>
        <end position="600"/>
    </location>
</feature>
<accession>A0ABS4S1A5</accession>